<evidence type="ECO:0000256" key="3">
    <source>
        <dbReference type="SAM" id="SignalP"/>
    </source>
</evidence>
<keyword evidence="2 3" id="KW-0732">Signal</keyword>
<dbReference type="SMART" id="SM00062">
    <property type="entry name" value="PBPb"/>
    <property type="match status" value="1"/>
</dbReference>
<dbReference type="AlphaFoldDB" id="A0A0U3B393"/>
<accession>A0A0U3B393</accession>
<organism evidence="5 6">
    <name type="scientific">Lacimicrobium alkaliphilum</name>
    <dbReference type="NCBI Taxonomy" id="1526571"/>
    <lineage>
        <taxon>Bacteria</taxon>
        <taxon>Pseudomonadati</taxon>
        <taxon>Pseudomonadota</taxon>
        <taxon>Gammaproteobacteria</taxon>
        <taxon>Alteromonadales</taxon>
        <taxon>Alteromonadaceae</taxon>
        <taxon>Lacimicrobium</taxon>
    </lineage>
</organism>
<dbReference type="Proteomes" id="UP000068447">
    <property type="component" value="Chromosome"/>
</dbReference>
<sequence length="251" mass="28784">MKIPFNRLILLLMLPVMALQAQTDTNEPLILPIYDNDKPPLAYKEKGEYRGIYIDLFKAVLEEAGIRYRFVPMPASRNQRMFEQGKIAMACCVNPAWYKEPQQQQMQLFSYPLFYTQDMFVFPPKKTFSIDDLAVLRDKRVALVRGYGYIGSENFSERIDLKNEQAVLDFIALGRADVAIVNERALDYWLARYPGAVEKGPVHDRATLHIQLHRNWHELLGPLNQAITTLLDTGAVEIILAKASTPLPQTR</sequence>
<dbReference type="SUPFAM" id="SSF53850">
    <property type="entry name" value="Periplasmic binding protein-like II"/>
    <property type="match status" value="1"/>
</dbReference>
<dbReference type="RefSeq" id="WP_062482522.1">
    <property type="nucleotide sequence ID" value="NZ_CP013650.1"/>
</dbReference>
<comment type="similarity">
    <text evidence="1">Belongs to the bacterial solute-binding protein 3 family.</text>
</comment>
<name>A0A0U3B393_9ALTE</name>
<dbReference type="Pfam" id="PF00497">
    <property type="entry name" value="SBP_bac_3"/>
    <property type="match status" value="1"/>
</dbReference>
<evidence type="ECO:0000256" key="1">
    <source>
        <dbReference type="ARBA" id="ARBA00010333"/>
    </source>
</evidence>
<dbReference type="PANTHER" id="PTHR35936:SF25">
    <property type="entry name" value="ABC TRANSPORTER SUBSTRATE-BINDING PROTEIN"/>
    <property type="match status" value="1"/>
</dbReference>
<feature type="domain" description="Solute-binding protein family 3/N-terminal" evidence="4">
    <location>
        <begin position="28"/>
        <end position="243"/>
    </location>
</feature>
<protein>
    <recommendedName>
        <fullName evidence="4">Solute-binding protein family 3/N-terminal domain-containing protein</fullName>
    </recommendedName>
</protein>
<reference evidence="5 6" key="1">
    <citation type="submission" date="2015-12" db="EMBL/GenBank/DDBJ databases">
        <title>Complete genome of Lacimicrobium alkaliphilum KCTC 32984.</title>
        <authorList>
            <person name="Kim S.-G."/>
            <person name="Lee Y.-J."/>
        </authorList>
    </citation>
    <scope>NUCLEOTIDE SEQUENCE [LARGE SCALE GENOMIC DNA]</scope>
    <source>
        <strain evidence="5 6">YelD216</strain>
    </source>
</reference>
<evidence type="ECO:0000259" key="4">
    <source>
        <dbReference type="SMART" id="SM00062"/>
    </source>
</evidence>
<dbReference type="Gene3D" id="3.40.190.10">
    <property type="entry name" value="Periplasmic binding protein-like II"/>
    <property type="match status" value="2"/>
</dbReference>
<evidence type="ECO:0000256" key="2">
    <source>
        <dbReference type="ARBA" id="ARBA00022729"/>
    </source>
</evidence>
<evidence type="ECO:0000313" key="5">
    <source>
        <dbReference type="EMBL" id="ALS99688.1"/>
    </source>
</evidence>
<proteinExistence type="inferred from homology"/>
<feature type="chain" id="PRO_5006836367" description="Solute-binding protein family 3/N-terminal domain-containing protein" evidence="3">
    <location>
        <begin position="22"/>
        <end position="251"/>
    </location>
</feature>
<dbReference type="InterPro" id="IPR001638">
    <property type="entry name" value="Solute-binding_3/MltF_N"/>
</dbReference>
<gene>
    <name evidence="5" type="ORF">AT746_16395</name>
</gene>
<keyword evidence="6" id="KW-1185">Reference proteome</keyword>
<dbReference type="OrthoDB" id="8481721at2"/>
<dbReference type="KEGG" id="lal:AT746_16395"/>
<evidence type="ECO:0000313" key="6">
    <source>
        <dbReference type="Proteomes" id="UP000068447"/>
    </source>
</evidence>
<feature type="signal peptide" evidence="3">
    <location>
        <begin position="1"/>
        <end position="21"/>
    </location>
</feature>
<dbReference type="EMBL" id="CP013650">
    <property type="protein sequence ID" value="ALS99688.1"/>
    <property type="molecule type" value="Genomic_DNA"/>
</dbReference>
<dbReference type="STRING" id="1526571.AT746_16395"/>
<dbReference type="PANTHER" id="PTHR35936">
    <property type="entry name" value="MEMBRANE-BOUND LYTIC MUREIN TRANSGLYCOSYLASE F"/>
    <property type="match status" value="1"/>
</dbReference>